<gene>
    <name evidence="2" type="ORF">F6X42_40820</name>
</gene>
<protein>
    <recommendedName>
        <fullName evidence="4">Secreted protein</fullName>
    </recommendedName>
</protein>
<evidence type="ECO:0008006" key="4">
    <source>
        <dbReference type="Google" id="ProtNLM"/>
    </source>
</evidence>
<accession>A0ABR7Q209</accession>
<keyword evidence="3" id="KW-1185">Reference proteome</keyword>
<comment type="caution">
    <text evidence="2">The sequence shown here is derived from an EMBL/GenBank/DDBJ whole genome shotgun (WGS) entry which is preliminary data.</text>
</comment>
<dbReference type="Proteomes" id="UP000736373">
    <property type="component" value="Unassembled WGS sequence"/>
</dbReference>
<feature type="region of interest" description="Disordered" evidence="1">
    <location>
        <begin position="36"/>
        <end position="69"/>
    </location>
</feature>
<name>A0ABR7Q209_9BURK</name>
<evidence type="ECO:0000313" key="3">
    <source>
        <dbReference type="Proteomes" id="UP000736373"/>
    </source>
</evidence>
<organism evidence="2 3">
    <name type="scientific">Paraburkholderia podalyriae</name>
    <dbReference type="NCBI Taxonomy" id="1938811"/>
    <lineage>
        <taxon>Bacteria</taxon>
        <taxon>Pseudomonadati</taxon>
        <taxon>Pseudomonadota</taxon>
        <taxon>Betaproteobacteria</taxon>
        <taxon>Burkholderiales</taxon>
        <taxon>Burkholderiaceae</taxon>
        <taxon>Paraburkholderia</taxon>
    </lineage>
</organism>
<evidence type="ECO:0000256" key="1">
    <source>
        <dbReference type="SAM" id="MobiDB-lite"/>
    </source>
</evidence>
<evidence type="ECO:0000313" key="2">
    <source>
        <dbReference type="EMBL" id="MBC8752513.1"/>
    </source>
</evidence>
<dbReference type="EMBL" id="VZQQ01000110">
    <property type="protein sequence ID" value="MBC8752513.1"/>
    <property type="molecule type" value="Genomic_DNA"/>
</dbReference>
<reference evidence="2 3" key="1">
    <citation type="submission" date="2019-09" db="EMBL/GenBank/DDBJ databases">
        <title>Paraburkholderia podalyriae sp. nov., A South African Podalyria-associated rhizobium.</title>
        <authorList>
            <person name="Mavima L."/>
            <person name="Beukes C.W."/>
            <person name="Palmer M."/>
            <person name="De Meyer S.E."/>
            <person name="James E.K."/>
            <person name="Maluk M."/>
            <person name="Avontuur J.R."/>
            <person name="Chan W.Y."/>
            <person name="Venter S.N."/>
            <person name="Steenkamp E.T."/>
        </authorList>
    </citation>
    <scope>NUCLEOTIDE SEQUENCE [LARGE SCALE GENOMIC DNA]</scope>
    <source>
        <strain evidence="2 3">WC7.3b</strain>
    </source>
</reference>
<proteinExistence type="predicted"/>
<sequence length="106" mass="11364">MTTILGVIVGATLLAAVDYGAAVGLRTRRRETLDAQRSPFREVYLGGGRSSHPEREQSASGTKVRGHSKLQHSSVEHLNYAAVTAWGANSFFCLAPPAPLSYPPNN</sequence>
<dbReference type="RefSeq" id="WP_187639367.1">
    <property type="nucleotide sequence ID" value="NZ_VZQQ01000110.1"/>
</dbReference>